<accession>A0A927WCW9</accession>
<evidence type="ECO:0000313" key="1">
    <source>
        <dbReference type="EMBL" id="MBE6061338.1"/>
    </source>
</evidence>
<dbReference type="Proteomes" id="UP000768462">
    <property type="component" value="Unassembled WGS sequence"/>
</dbReference>
<protein>
    <submittedName>
        <fullName evidence="1">FeoB-associated Cys-rich membrane protein</fullName>
    </submittedName>
</protein>
<dbReference type="EMBL" id="SVCM01000163">
    <property type="protein sequence ID" value="MBE6061338.1"/>
    <property type="molecule type" value="Genomic_DNA"/>
</dbReference>
<dbReference type="Pfam" id="PF12669">
    <property type="entry name" value="FeoB_associated"/>
    <property type="match status" value="1"/>
</dbReference>
<name>A0A927WCW9_9CLOT</name>
<sequence>MEILITIIIAILAIFILFKNLKKKSKGCNCGSCTSKCPNYVNTIKKYEDDKQHNK</sequence>
<organism evidence="1 2">
    <name type="scientific">Clostridium sulfidigenes</name>
    <dbReference type="NCBI Taxonomy" id="318464"/>
    <lineage>
        <taxon>Bacteria</taxon>
        <taxon>Bacillati</taxon>
        <taxon>Bacillota</taxon>
        <taxon>Clostridia</taxon>
        <taxon>Eubacteriales</taxon>
        <taxon>Clostridiaceae</taxon>
        <taxon>Clostridium</taxon>
    </lineage>
</organism>
<evidence type="ECO:0000313" key="2">
    <source>
        <dbReference type="Proteomes" id="UP000768462"/>
    </source>
</evidence>
<comment type="caution">
    <text evidence="1">The sequence shown here is derived from an EMBL/GenBank/DDBJ whole genome shotgun (WGS) entry which is preliminary data.</text>
</comment>
<proteinExistence type="predicted"/>
<reference evidence="1" key="1">
    <citation type="submission" date="2019-04" db="EMBL/GenBank/DDBJ databases">
        <title>Evolution of Biomass-Degrading Anaerobic Consortia Revealed by Metagenomics.</title>
        <authorList>
            <person name="Peng X."/>
        </authorList>
    </citation>
    <scope>NUCLEOTIDE SEQUENCE</scope>
    <source>
        <strain evidence="1">SIG254</strain>
    </source>
</reference>
<gene>
    <name evidence="1" type="ORF">E7215_14375</name>
</gene>
<dbReference type="AlphaFoldDB" id="A0A927WCW9"/>